<gene>
    <name evidence="1" type="ORF">BpHYR1_053329</name>
</gene>
<keyword evidence="2" id="KW-1185">Reference proteome</keyword>
<comment type="caution">
    <text evidence="1">The sequence shown here is derived from an EMBL/GenBank/DDBJ whole genome shotgun (WGS) entry which is preliminary data.</text>
</comment>
<reference evidence="1 2" key="1">
    <citation type="journal article" date="2018" name="Sci. Rep.">
        <title>Genomic signatures of local adaptation to the degree of environmental predictability in rotifers.</title>
        <authorList>
            <person name="Franch-Gras L."/>
            <person name="Hahn C."/>
            <person name="Garcia-Roger E.M."/>
            <person name="Carmona M.J."/>
            <person name="Serra M."/>
            <person name="Gomez A."/>
        </authorList>
    </citation>
    <scope>NUCLEOTIDE SEQUENCE [LARGE SCALE GENOMIC DNA]</scope>
    <source>
        <strain evidence="1">HYR1</strain>
    </source>
</reference>
<proteinExistence type="predicted"/>
<dbReference type="AlphaFoldDB" id="A0A3M7QJJ1"/>
<sequence>MTNYIFDRENTSFIKQLSKVEDLTHINCTEYDLAFSNIIKTIINLNFIDILYFVLLQHERNYFNIIANLYKIWLNFDNMI</sequence>
<dbReference type="Proteomes" id="UP000276133">
    <property type="component" value="Unassembled WGS sequence"/>
</dbReference>
<accession>A0A3M7QJJ1</accession>
<organism evidence="1 2">
    <name type="scientific">Brachionus plicatilis</name>
    <name type="common">Marine rotifer</name>
    <name type="synonym">Brachionus muelleri</name>
    <dbReference type="NCBI Taxonomy" id="10195"/>
    <lineage>
        <taxon>Eukaryota</taxon>
        <taxon>Metazoa</taxon>
        <taxon>Spiralia</taxon>
        <taxon>Gnathifera</taxon>
        <taxon>Rotifera</taxon>
        <taxon>Eurotatoria</taxon>
        <taxon>Monogononta</taxon>
        <taxon>Pseudotrocha</taxon>
        <taxon>Ploima</taxon>
        <taxon>Brachionidae</taxon>
        <taxon>Brachionus</taxon>
    </lineage>
</organism>
<dbReference type="EMBL" id="REGN01005958">
    <property type="protein sequence ID" value="RNA11422.1"/>
    <property type="molecule type" value="Genomic_DNA"/>
</dbReference>
<evidence type="ECO:0000313" key="2">
    <source>
        <dbReference type="Proteomes" id="UP000276133"/>
    </source>
</evidence>
<name>A0A3M7QJJ1_BRAPC</name>
<evidence type="ECO:0000313" key="1">
    <source>
        <dbReference type="EMBL" id="RNA11422.1"/>
    </source>
</evidence>
<protein>
    <submittedName>
        <fullName evidence="1">Uncharacterized protein</fullName>
    </submittedName>
</protein>